<feature type="non-terminal residue" evidence="1">
    <location>
        <position position="1"/>
    </location>
</feature>
<dbReference type="EMBL" id="CAJVQB010009132">
    <property type="protein sequence ID" value="CAG8727032.1"/>
    <property type="molecule type" value="Genomic_DNA"/>
</dbReference>
<accession>A0ABN7V3R7</accession>
<organism evidence="1 2">
    <name type="scientific">Gigaspora margarita</name>
    <dbReference type="NCBI Taxonomy" id="4874"/>
    <lineage>
        <taxon>Eukaryota</taxon>
        <taxon>Fungi</taxon>
        <taxon>Fungi incertae sedis</taxon>
        <taxon>Mucoromycota</taxon>
        <taxon>Glomeromycotina</taxon>
        <taxon>Glomeromycetes</taxon>
        <taxon>Diversisporales</taxon>
        <taxon>Gigasporaceae</taxon>
        <taxon>Gigaspora</taxon>
    </lineage>
</organism>
<name>A0ABN7V3R7_GIGMA</name>
<proteinExistence type="predicted"/>
<protein>
    <submittedName>
        <fullName evidence="1">26811_t:CDS:1</fullName>
    </submittedName>
</protein>
<keyword evidence="2" id="KW-1185">Reference proteome</keyword>
<dbReference type="Proteomes" id="UP000789901">
    <property type="component" value="Unassembled WGS sequence"/>
</dbReference>
<evidence type="ECO:0000313" key="2">
    <source>
        <dbReference type="Proteomes" id="UP000789901"/>
    </source>
</evidence>
<gene>
    <name evidence="1" type="ORF">GMARGA_LOCUS14024</name>
</gene>
<reference evidence="1 2" key="1">
    <citation type="submission" date="2021-06" db="EMBL/GenBank/DDBJ databases">
        <authorList>
            <person name="Kallberg Y."/>
            <person name="Tangrot J."/>
            <person name="Rosling A."/>
        </authorList>
    </citation>
    <scope>NUCLEOTIDE SEQUENCE [LARGE SCALE GENOMIC DNA]</scope>
    <source>
        <strain evidence="1 2">120-4 pot B 10/14</strain>
    </source>
</reference>
<evidence type="ECO:0000313" key="1">
    <source>
        <dbReference type="EMBL" id="CAG8727032.1"/>
    </source>
</evidence>
<sequence length="450" mass="52486">RTIYKNKRRTLWQKQERDQGPTKQKIEHMREYPEINQQLQTIEKTTNLETIMLTEECWHTENCREMIRRMTCIRNTLHKARQLETQDEETVSDSAEILEKTRKHFCNWTKYNPINKEACQVWEPLYKLLGSVNRSTFELLLEAITSNELMETIKHFLLNKAMGHSEISNEVLRKLPQEGYEKLLEIFNNILRLQMAVTKGGHFGRMTSSTNEQAKLHHFVLEADTNKLKACRSCKMRDKTLKNKKCHFTRELCILNTIQVNSKGYLHTEARGVTTSPSQNQYQIMRQMGTGKDFYNKRLQEAFKGVVEELWNKYNIKKTKDLLEVIIKIDKTNMDSKYEGQIYAINNSITITIQNPSWPSEMKTVLTSLLLLWTIIPNKANLKITTNCRKVGNVLGDIGGTPMHLWKQYSKNDFAAYYISLATAMEIWKAKAEVNVVERQSLTHVAGDDI</sequence>
<comment type="caution">
    <text evidence="1">The sequence shown here is derived from an EMBL/GenBank/DDBJ whole genome shotgun (WGS) entry which is preliminary data.</text>
</comment>